<dbReference type="InterPro" id="IPR010918">
    <property type="entry name" value="PurM-like_C_dom"/>
</dbReference>
<feature type="binding site" evidence="2">
    <location>
        <position position="56"/>
    </location>
    <ligand>
        <name>Mg(2+)</name>
        <dbReference type="ChEBI" id="CHEBI:18420"/>
        <label>4</label>
    </ligand>
</feature>
<dbReference type="GO" id="GO:0005524">
    <property type="term" value="F:ATP binding"/>
    <property type="evidence" value="ECO:0007669"/>
    <property type="project" value="UniProtKB-UniRule"/>
</dbReference>
<evidence type="ECO:0000256" key="2">
    <source>
        <dbReference type="HAMAP-Rule" id="MF_02128"/>
    </source>
</evidence>
<sequence length="359" mass="37382">MRCWTASPAVTAPPNSSRALKRLSEAGHLTQLTEDELIAAYFAPLAGDAGLRLSDDAALLRAPLGRELVLTKDMLVARVHFFSNDPPAAIARKALRVNLSDLAAKGAEPLGFLLGLALPEDWTTDWLGAFAKGLGEDAALFQCPLLGGDTVKTPGPLTISITAIGAVAPGKMILRGAAEPGDLIYVTGTIGDAALGLKLRLGATCDQDWIGALNEADAAFLLDRFLLPQPRLALKGALASNAHAAMDVSDGLTGDLSKMLRLAGLTAKIPAANIPLSRAAREALRLEPKLIEPVCAGGDDYEILCAVPLAKSAAFEAAAQAAGVMVSAIASAAPGDAPPVFEDREGRKLIFARPSFQHF</sequence>
<dbReference type="RefSeq" id="WP_134488195.1">
    <property type="nucleotide sequence ID" value="NZ_CP139089.1"/>
</dbReference>
<dbReference type="NCBIfam" id="TIGR01379">
    <property type="entry name" value="thiL"/>
    <property type="match status" value="1"/>
</dbReference>
<reference evidence="5 6" key="1">
    <citation type="submission" date="2019-03" db="EMBL/GenBank/DDBJ databases">
        <authorList>
            <person name="Kox A.R. M."/>
        </authorList>
    </citation>
    <scope>NUCLEOTIDE SEQUENCE [LARGE SCALE GENOMIC DNA]</scope>
    <source>
        <strain evidence="5">MTUNDRAET4 annotated genome</strain>
    </source>
</reference>
<comment type="miscellaneous">
    <text evidence="2">Reaction mechanism of ThiL seems to utilize a direct, inline transfer of the gamma-phosphate of ATP to TMP rather than a phosphorylated enzyme intermediate.</text>
</comment>
<dbReference type="AlphaFoldDB" id="A0A4U8Z066"/>
<dbReference type="PANTHER" id="PTHR30270:SF0">
    <property type="entry name" value="THIAMINE-MONOPHOSPHATE KINASE"/>
    <property type="match status" value="1"/>
</dbReference>
<proteinExistence type="inferred from homology"/>
<feature type="binding site" evidence="2">
    <location>
        <position position="149"/>
    </location>
    <ligand>
        <name>Mg(2+)</name>
        <dbReference type="ChEBI" id="CHEBI:18420"/>
        <label>1</label>
    </ligand>
</feature>
<feature type="domain" description="PurM-like C-terminal" evidence="4">
    <location>
        <begin position="179"/>
        <end position="332"/>
    </location>
</feature>
<keyword evidence="2" id="KW-0479">Metal-binding</keyword>
<dbReference type="InterPro" id="IPR006283">
    <property type="entry name" value="ThiL-like"/>
</dbReference>
<feature type="binding site" evidence="2">
    <location>
        <position position="250"/>
    </location>
    <ligand>
        <name>Mg(2+)</name>
        <dbReference type="ChEBI" id="CHEBI:18420"/>
        <label>5</label>
    </ligand>
</feature>
<keyword evidence="2 5" id="KW-0418">Kinase</keyword>
<accession>A0A4U8Z066</accession>
<dbReference type="EMBL" id="LR536450">
    <property type="protein sequence ID" value="VFU08263.1"/>
    <property type="molecule type" value="Genomic_DNA"/>
</dbReference>
<dbReference type="Pfam" id="PF02769">
    <property type="entry name" value="AIRS_C"/>
    <property type="match status" value="1"/>
</dbReference>
<dbReference type="CDD" id="cd02194">
    <property type="entry name" value="ThiL"/>
    <property type="match status" value="1"/>
</dbReference>
<evidence type="ECO:0000313" key="5">
    <source>
        <dbReference type="EMBL" id="VFU08263.1"/>
    </source>
</evidence>
<dbReference type="Pfam" id="PF00586">
    <property type="entry name" value="AIRS"/>
    <property type="match status" value="1"/>
</dbReference>
<feature type="binding site" evidence="2">
    <location>
        <position position="80"/>
    </location>
    <ligand>
        <name>substrate</name>
    </ligand>
</feature>
<dbReference type="HAMAP" id="MF_02128">
    <property type="entry name" value="TMP_kinase"/>
    <property type="match status" value="1"/>
</dbReference>
<keyword evidence="1 2" id="KW-0784">Thiamine biosynthesis</keyword>
<name>A0A4U8Z066_METTU</name>
<protein>
    <recommendedName>
        <fullName evidence="2">Thiamine-monophosphate kinase</fullName>
        <shortName evidence="2">TMP kinase</shortName>
        <shortName evidence="2">Thiamine-phosphate kinase</shortName>
        <ecNumber evidence="2">2.7.4.16</ecNumber>
    </recommendedName>
</protein>
<feature type="binding site" evidence="2">
    <location>
        <position position="56"/>
    </location>
    <ligand>
        <name>Mg(2+)</name>
        <dbReference type="ChEBI" id="CHEBI:18420"/>
        <label>3</label>
    </ligand>
</feature>
<dbReference type="EC" id="2.7.4.16" evidence="2"/>
<dbReference type="SUPFAM" id="SSF56042">
    <property type="entry name" value="PurM C-terminal domain-like"/>
    <property type="match status" value="1"/>
</dbReference>
<feature type="binding site" evidence="2">
    <location>
        <position position="101"/>
    </location>
    <ligand>
        <name>Mg(2+)</name>
        <dbReference type="ChEBI" id="CHEBI:18420"/>
        <label>2</label>
    </ligand>
</feature>
<keyword evidence="2 5" id="KW-0808">Transferase</keyword>
<organism evidence="5 6">
    <name type="scientific">Methylocella tundrae</name>
    <dbReference type="NCBI Taxonomy" id="227605"/>
    <lineage>
        <taxon>Bacteria</taxon>
        <taxon>Pseudomonadati</taxon>
        <taxon>Pseudomonadota</taxon>
        <taxon>Alphaproteobacteria</taxon>
        <taxon>Hyphomicrobiales</taxon>
        <taxon>Beijerinckiaceae</taxon>
        <taxon>Methylocella</taxon>
    </lineage>
</organism>
<feature type="binding site" evidence="2">
    <location>
        <position position="299"/>
    </location>
    <ligand>
        <name>substrate</name>
    </ligand>
</feature>
<feature type="binding site" evidence="2">
    <location>
        <position position="73"/>
    </location>
    <ligand>
        <name>Mg(2+)</name>
        <dbReference type="ChEBI" id="CHEBI:18420"/>
        <label>1</label>
    </ligand>
</feature>
<dbReference type="PANTHER" id="PTHR30270">
    <property type="entry name" value="THIAMINE-MONOPHOSPHATE KINASE"/>
    <property type="match status" value="1"/>
</dbReference>
<dbReference type="GO" id="GO:0009030">
    <property type="term" value="F:thiamine-phosphate kinase activity"/>
    <property type="evidence" value="ECO:0007669"/>
    <property type="project" value="UniProtKB-UniRule"/>
</dbReference>
<feature type="binding site" evidence="2">
    <location>
        <begin position="148"/>
        <end position="149"/>
    </location>
    <ligand>
        <name>ATP</name>
        <dbReference type="ChEBI" id="CHEBI:30616"/>
    </ligand>
</feature>
<gene>
    <name evidence="2 5" type="primary">thiL</name>
    <name evidence="5" type="ORF">MTUNDRAET4_1370</name>
</gene>
<dbReference type="OrthoDB" id="9802811at2"/>
<feature type="binding site" evidence="2">
    <location>
        <position position="249"/>
    </location>
    <ligand>
        <name>ATP</name>
        <dbReference type="ChEBI" id="CHEBI:30616"/>
    </ligand>
</feature>
<evidence type="ECO:0000313" key="6">
    <source>
        <dbReference type="Proteomes" id="UP000294360"/>
    </source>
</evidence>
<evidence type="ECO:0000259" key="4">
    <source>
        <dbReference type="Pfam" id="PF02769"/>
    </source>
</evidence>
<dbReference type="InterPro" id="IPR016188">
    <property type="entry name" value="PurM-like_N"/>
</dbReference>
<comment type="caution">
    <text evidence="2">Lacks conserved residue(s) required for the propagation of feature annotation.</text>
</comment>
<dbReference type="GO" id="GO:0009229">
    <property type="term" value="P:thiamine diphosphate biosynthetic process"/>
    <property type="evidence" value="ECO:0007669"/>
    <property type="project" value="UniProtKB-UniRule"/>
</dbReference>
<dbReference type="SUPFAM" id="SSF55326">
    <property type="entry name" value="PurM N-terminal domain-like"/>
    <property type="match status" value="1"/>
</dbReference>
<feature type="binding site" evidence="2">
    <location>
        <position position="71"/>
    </location>
    <ligand>
        <name>Mg(2+)</name>
        <dbReference type="ChEBI" id="CHEBI:18420"/>
        <label>4</label>
    </ligand>
</feature>
<dbReference type="GO" id="GO:0000287">
    <property type="term" value="F:magnesium ion binding"/>
    <property type="evidence" value="ECO:0007669"/>
    <property type="project" value="UniProtKB-UniRule"/>
</dbReference>
<feature type="binding site" evidence="2">
    <location>
        <position position="356"/>
    </location>
    <ligand>
        <name>substrate</name>
    </ligand>
</feature>
<keyword evidence="2" id="KW-0547">Nucleotide-binding</keyword>
<keyword evidence="2" id="KW-0067">ATP-binding</keyword>
<feature type="binding site" evidence="2">
    <location>
        <position position="73"/>
    </location>
    <ligand>
        <name>Mg(2+)</name>
        <dbReference type="ChEBI" id="CHEBI:18420"/>
        <label>2</label>
    </ligand>
</feature>
<comment type="similarity">
    <text evidence="2">Belongs to the thiamine-monophosphate kinase family.</text>
</comment>
<dbReference type="Gene3D" id="3.90.650.10">
    <property type="entry name" value="PurM-like C-terminal domain"/>
    <property type="match status" value="1"/>
</dbReference>
<feature type="binding site" evidence="2">
    <location>
        <position position="247"/>
    </location>
    <ligand>
        <name>Mg(2+)</name>
        <dbReference type="ChEBI" id="CHEBI:18420"/>
        <label>3</label>
    </ligand>
</feature>
<dbReference type="UniPathway" id="UPA00060">
    <property type="reaction ID" value="UER00142"/>
</dbReference>
<dbReference type="InterPro" id="IPR036921">
    <property type="entry name" value="PurM-like_N_sf"/>
</dbReference>
<dbReference type="KEGG" id="mtun:MTUNDRAET4_1370"/>
<comment type="pathway">
    <text evidence="2">Cofactor biosynthesis; thiamine diphosphate biosynthesis; thiamine diphosphate from thiamine phosphate: step 1/1.</text>
</comment>
<feature type="binding site" evidence="2">
    <location>
        <position position="175"/>
    </location>
    <ligand>
        <name>ATP</name>
        <dbReference type="ChEBI" id="CHEBI:30616"/>
    </ligand>
</feature>
<evidence type="ECO:0000259" key="3">
    <source>
        <dbReference type="Pfam" id="PF00586"/>
    </source>
</evidence>
<feature type="binding site" evidence="2">
    <location>
        <position position="101"/>
    </location>
    <ligand>
        <name>Mg(2+)</name>
        <dbReference type="ChEBI" id="CHEBI:18420"/>
        <label>4</label>
    </ligand>
</feature>
<evidence type="ECO:0000256" key="1">
    <source>
        <dbReference type="ARBA" id="ARBA00022977"/>
    </source>
</evidence>
<dbReference type="Proteomes" id="UP000294360">
    <property type="component" value="Chromosome"/>
</dbReference>
<comment type="catalytic activity">
    <reaction evidence="2">
        <text>thiamine phosphate + ATP = thiamine diphosphate + ADP</text>
        <dbReference type="Rhea" id="RHEA:15913"/>
        <dbReference type="ChEBI" id="CHEBI:30616"/>
        <dbReference type="ChEBI" id="CHEBI:37575"/>
        <dbReference type="ChEBI" id="CHEBI:58937"/>
        <dbReference type="ChEBI" id="CHEBI:456216"/>
        <dbReference type="EC" id="2.7.4.16"/>
    </reaction>
</comment>
<dbReference type="PIRSF" id="PIRSF005303">
    <property type="entry name" value="Thiam_monoph_kin"/>
    <property type="match status" value="1"/>
</dbReference>
<dbReference type="GO" id="GO:0009228">
    <property type="term" value="P:thiamine biosynthetic process"/>
    <property type="evidence" value="ECO:0007669"/>
    <property type="project" value="UniProtKB-KW"/>
</dbReference>
<dbReference type="Gene3D" id="3.30.1330.10">
    <property type="entry name" value="PurM-like, N-terminal domain"/>
    <property type="match status" value="1"/>
</dbReference>
<keyword evidence="2" id="KW-0460">Magnesium</keyword>
<feature type="binding site" evidence="2">
    <location>
        <position position="101"/>
    </location>
    <ligand>
        <name>Mg(2+)</name>
        <dbReference type="ChEBI" id="CHEBI:18420"/>
        <label>3</label>
    </ligand>
</feature>
<dbReference type="InterPro" id="IPR036676">
    <property type="entry name" value="PurM-like_C_sf"/>
</dbReference>
<comment type="function">
    <text evidence="2">Catalyzes the ATP-dependent phosphorylation of thiamine-monophosphate (TMP) to form thiamine-pyrophosphate (TPP), the active form of vitamin B1.</text>
</comment>
<feature type="domain" description="PurM-like N-terminal" evidence="3">
    <location>
        <begin position="55"/>
        <end position="167"/>
    </location>
</feature>